<feature type="domain" description="Casein kinase substrate phosphoprotein PP28" evidence="2">
    <location>
        <begin position="132"/>
        <end position="209"/>
    </location>
</feature>
<dbReference type="Pfam" id="PF10252">
    <property type="entry name" value="PP28"/>
    <property type="match status" value="1"/>
</dbReference>
<feature type="compositionally biased region" description="Low complexity" evidence="1">
    <location>
        <begin position="100"/>
        <end position="109"/>
    </location>
</feature>
<dbReference type="AlphaFoldDB" id="A0A2N5TC96"/>
<feature type="compositionally biased region" description="Polar residues" evidence="1">
    <location>
        <begin position="81"/>
        <end position="91"/>
    </location>
</feature>
<dbReference type="Proteomes" id="UP000235392">
    <property type="component" value="Unassembled WGS sequence"/>
</dbReference>
<dbReference type="InterPro" id="IPR039876">
    <property type="entry name" value="HAP28"/>
</dbReference>
<comment type="caution">
    <text evidence="3">The sequence shown here is derived from an EMBL/GenBank/DDBJ whole genome shotgun (WGS) entry which is preliminary data.</text>
</comment>
<evidence type="ECO:0000313" key="3">
    <source>
        <dbReference type="EMBL" id="PLW23090.1"/>
    </source>
</evidence>
<feature type="compositionally biased region" description="Acidic residues" evidence="1">
    <location>
        <begin position="44"/>
        <end position="64"/>
    </location>
</feature>
<feature type="compositionally biased region" description="Basic and acidic residues" evidence="1">
    <location>
        <begin position="155"/>
        <end position="167"/>
    </location>
</feature>
<evidence type="ECO:0000313" key="4">
    <source>
        <dbReference type="Proteomes" id="UP000235392"/>
    </source>
</evidence>
<feature type="compositionally biased region" description="Acidic residues" evidence="1">
    <location>
        <begin position="113"/>
        <end position="124"/>
    </location>
</feature>
<dbReference type="EMBL" id="PGCI01000643">
    <property type="protein sequence ID" value="PLW23090.1"/>
    <property type="molecule type" value="Genomic_DNA"/>
</dbReference>
<protein>
    <recommendedName>
        <fullName evidence="2">Casein kinase substrate phosphoprotein PP28 domain-containing protein</fullName>
    </recommendedName>
</protein>
<evidence type="ECO:0000259" key="2">
    <source>
        <dbReference type="Pfam" id="PF10252"/>
    </source>
</evidence>
<name>A0A2N5TC96_9BASI</name>
<sequence>MQASLESRNEEEKSSETFLFTQNLAESDRAGMWDGAANGSDSDGTTEESEGSSDEEEEGSEVSDAELNTKLASSSLGGGSTTKPAETNTQTRAERKAAKKIAAGKIPKPTDNKDDDDDDDDDGQGLDLGAGNSNRVAKKSVKINEISTLESGPLNRKEREAAEKKAAQERYWKLHQAGKTDEAKVDLARLAKIRQEREQAAAFRKAEAEAKAKEAADRAALSGRKKK</sequence>
<feature type="region of interest" description="Disordered" evidence="1">
    <location>
        <begin position="1"/>
        <end position="167"/>
    </location>
</feature>
<gene>
    <name evidence="3" type="ORF">PCASD_10519</name>
</gene>
<organism evidence="3 4">
    <name type="scientific">Puccinia coronata f. sp. avenae</name>
    <dbReference type="NCBI Taxonomy" id="200324"/>
    <lineage>
        <taxon>Eukaryota</taxon>
        <taxon>Fungi</taxon>
        <taxon>Dikarya</taxon>
        <taxon>Basidiomycota</taxon>
        <taxon>Pucciniomycotina</taxon>
        <taxon>Pucciniomycetes</taxon>
        <taxon>Pucciniales</taxon>
        <taxon>Pucciniaceae</taxon>
        <taxon>Puccinia</taxon>
    </lineage>
</organism>
<evidence type="ECO:0000256" key="1">
    <source>
        <dbReference type="SAM" id="MobiDB-lite"/>
    </source>
</evidence>
<dbReference type="InterPro" id="IPR019380">
    <property type="entry name" value="Casein_kinase_sb_PP28"/>
</dbReference>
<proteinExistence type="predicted"/>
<feature type="compositionally biased region" description="Polar residues" evidence="1">
    <location>
        <begin position="16"/>
        <end position="25"/>
    </location>
</feature>
<accession>A0A2N5TC96</accession>
<reference evidence="3 4" key="1">
    <citation type="submission" date="2017-11" db="EMBL/GenBank/DDBJ databases">
        <title>De novo assembly and phasing of dikaryotic genomes from two isolates of Puccinia coronata f. sp. avenae, the causal agent of oat crown rust.</title>
        <authorList>
            <person name="Miller M.E."/>
            <person name="Zhang Y."/>
            <person name="Omidvar V."/>
            <person name="Sperschneider J."/>
            <person name="Schwessinger B."/>
            <person name="Raley C."/>
            <person name="Palmer J.M."/>
            <person name="Garnica D."/>
            <person name="Upadhyaya N."/>
            <person name="Rathjen J."/>
            <person name="Taylor J.M."/>
            <person name="Park R.F."/>
            <person name="Dodds P.N."/>
            <person name="Hirsch C.D."/>
            <person name="Kianian S.F."/>
            <person name="Figueroa M."/>
        </authorList>
    </citation>
    <scope>NUCLEOTIDE SEQUENCE [LARGE SCALE GENOMIC DNA]</scope>
    <source>
        <strain evidence="3">12SD80</strain>
    </source>
</reference>
<dbReference type="PANTHER" id="PTHR22055">
    <property type="entry name" value="28 KDA HEAT- AND ACID-STABLE PHOSPHOPROTEIN PDGF-ASSOCIATED PROTEIN"/>
    <property type="match status" value="1"/>
</dbReference>